<evidence type="ECO:0000313" key="8">
    <source>
        <dbReference type="Proteomes" id="UP000019486"/>
    </source>
</evidence>
<dbReference type="PANTHER" id="PTHR30055">
    <property type="entry name" value="HTH-TYPE TRANSCRIPTIONAL REGULATOR RUTR"/>
    <property type="match status" value="1"/>
</dbReference>
<proteinExistence type="predicted"/>
<protein>
    <submittedName>
        <fullName evidence="7">AcrR family transcriptional regulator</fullName>
    </submittedName>
</protein>
<keyword evidence="3" id="KW-0804">Transcription</keyword>
<dbReference type="RefSeq" id="WP_037450053.1">
    <property type="nucleotide sequence ID" value="NZ_AVFL01000005.1"/>
</dbReference>
<comment type="caution">
    <text evidence="7">The sequence shown here is derived from an EMBL/GenBank/DDBJ whole genome shotgun (WGS) entry which is preliminary data.</text>
</comment>
<dbReference type="PANTHER" id="PTHR30055:SF234">
    <property type="entry name" value="HTH-TYPE TRANSCRIPTIONAL REGULATOR BETI"/>
    <property type="match status" value="1"/>
</dbReference>
<dbReference type="InterPro" id="IPR050109">
    <property type="entry name" value="HTH-type_TetR-like_transc_reg"/>
</dbReference>
<dbReference type="InterPro" id="IPR041478">
    <property type="entry name" value="TetR_C_27"/>
</dbReference>
<dbReference type="Proteomes" id="UP000019486">
    <property type="component" value="Unassembled WGS sequence"/>
</dbReference>
<dbReference type="Gene3D" id="1.10.10.60">
    <property type="entry name" value="Homeodomain-like"/>
    <property type="match status" value="1"/>
</dbReference>
<feature type="DNA-binding region" description="H-T-H motif" evidence="4">
    <location>
        <begin position="46"/>
        <end position="65"/>
    </location>
</feature>
<keyword evidence="2 4" id="KW-0238">DNA-binding</keyword>
<keyword evidence="8" id="KW-1185">Reference proteome</keyword>
<evidence type="ECO:0000259" key="6">
    <source>
        <dbReference type="PROSITE" id="PS50977"/>
    </source>
</evidence>
<dbReference type="SUPFAM" id="SSF46689">
    <property type="entry name" value="Homeodomain-like"/>
    <property type="match status" value="1"/>
</dbReference>
<evidence type="ECO:0000256" key="1">
    <source>
        <dbReference type="ARBA" id="ARBA00023015"/>
    </source>
</evidence>
<feature type="domain" description="HTH tetR-type" evidence="6">
    <location>
        <begin position="23"/>
        <end position="83"/>
    </location>
</feature>
<dbReference type="PATRIC" id="fig|1385369.3.peg.1933"/>
<dbReference type="InterPro" id="IPR023772">
    <property type="entry name" value="DNA-bd_HTH_TetR-type_CS"/>
</dbReference>
<dbReference type="PROSITE" id="PS50977">
    <property type="entry name" value="HTH_TETR_2"/>
    <property type="match status" value="1"/>
</dbReference>
<dbReference type="OrthoDB" id="9802802at2"/>
<dbReference type="Gene3D" id="1.10.357.10">
    <property type="entry name" value="Tetracycline Repressor, domain 2"/>
    <property type="match status" value="1"/>
</dbReference>
<dbReference type="GO" id="GO:0003700">
    <property type="term" value="F:DNA-binding transcription factor activity"/>
    <property type="evidence" value="ECO:0007669"/>
    <property type="project" value="TreeGrafter"/>
</dbReference>
<dbReference type="EMBL" id="AVFL01000005">
    <property type="protein sequence ID" value="EWY41175.1"/>
    <property type="molecule type" value="Genomic_DNA"/>
</dbReference>
<name>W9H4M5_9PROT</name>
<organism evidence="7 8">
    <name type="scientific">Skermanella stibiiresistens SB22</name>
    <dbReference type="NCBI Taxonomy" id="1385369"/>
    <lineage>
        <taxon>Bacteria</taxon>
        <taxon>Pseudomonadati</taxon>
        <taxon>Pseudomonadota</taxon>
        <taxon>Alphaproteobacteria</taxon>
        <taxon>Rhodospirillales</taxon>
        <taxon>Azospirillaceae</taxon>
        <taxon>Skermanella</taxon>
    </lineage>
</organism>
<evidence type="ECO:0000256" key="2">
    <source>
        <dbReference type="ARBA" id="ARBA00023125"/>
    </source>
</evidence>
<dbReference type="InterPro" id="IPR036271">
    <property type="entry name" value="Tet_transcr_reg_TetR-rel_C_sf"/>
</dbReference>
<dbReference type="Pfam" id="PF00440">
    <property type="entry name" value="TetR_N"/>
    <property type="match status" value="1"/>
</dbReference>
<gene>
    <name evidence="7" type="ORF">N825_31455</name>
</gene>
<evidence type="ECO:0000256" key="5">
    <source>
        <dbReference type="SAM" id="MobiDB-lite"/>
    </source>
</evidence>
<evidence type="ECO:0000313" key="7">
    <source>
        <dbReference type="EMBL" id="EWY41175.1"/>
    </source>
</evidence>
<reference evidence="7 8" key="1">
    <citation type="submission" date="2013-08" db="EMBL/GenBank/DDBJ databases">
        <title>The genome sequence of Skermanella stibiiresistens.</title>
        <authorList>
            <person name="Zhu W."/>
            <person name="Wang G."/>
        </authorList>
    </citation>
    <scope>NUCLEOTIDE SEQUENCE [LARGE SCALE GENOMIC DNA]</scope>
    <source>
        <strain evidence="7 8">SB22</strain>
    </source>
</reference>
<feature type="compositionally biased region" description="Low complexity" evidence="5">
    <location>
        <begin position="1"/>
        <end position="18"/>
    </location>
</feature>
<dbReference type="PROSITE" id="PS01081">
    <property type="entry name" value="HTH_TETR_1"/>
    <property type="match status" value="1"/>
</dbReference>
<dbReference type="InterPro" id="IPR001647">
    <property type="entry name" value="HTH_TetR"/>
</dbReference>
<accession>W9H4M5</accession>
<evidence type="ECO:0000256" key="3">
    <source>
        <dbReference type="ARBA" id="ARBA00023163"/>
    </source>
</evidence>
<keyword evidence="1" id="KW-0805">Transcription regulation</keyword>
<dbReference type="Pfam" id="PF17935">
    <property type="entry name" value="TetR_C_27"/>
    <property type="match status" value="1"/>
</dbReference>
<dbReference type="GO" id="GO:0000976">
    <property type="term" value="F:transcription cis-regulatory region binding"/>
    <property type="evidence" value="ECO:0007669"/>
    <property type="project" value="TreeGrafter"/>
</dbReference>
<dbReference type="STRING" id="1385369.N825_31455"/>
<dbReference type="AlphaFoldDB" id="W9H4M5"/>
<feature type="region of interest" description="Disordered" evidence="5">
    <location>
        <begin position="1"/>
        <end position="25"/>
    </location>
</feature>
<evidence type="ECO:0000256" key="4">
    <source>
        <dbReference type="PROSITE-ProRule" id="PRU00335"/>
    </source>
</evidence>
<dbReference type="InterPro" id="IPR009057">
    <property type="entry name" value="Homeodomain-like_sf"/>
</dbReference>
<sequence length="212" mass="23713">MNGSSDDQTSQSSPQRQRGPAEHERREQILTAANGHFRHYGYNKTTVADLAKAIGLSTAYIYKFFDSKQAIGEAVCGQCLGSIQEQLAAIADDDGKPASDRLRRIYRTIGKLSAELFFNDRKLHDIVLASMAEKWRLVDTHEAAVLEIIRRVVSAGRETGEFERKSPLDETCEAITQTLLPFWHPILLEQNLDDLDKRTTIVANLVLRGLSA</sequence>
<dbReference type="SUPFAM" id="SSF48498">
    <property type="entry name" value="Tetracyclin repressor-like, C-terminal domain"/>
    <property type="match status" value="1"/>
</dbReference>